<dbReference type="Proteomes" id="UP000321892">
    <property type="component" value="Chromosome"/>
</dbReference>
<protein>
    <recommendedName>
        <fullName evidence="3">Inner membrane protein</fullName>
    </recommendedName>
</protein>
<organism evidence="1 2">
    <name type="scientific">Leptotrichia hofstadii</name>
    <dbReference type="NCBI Taxonomy" id="157688"/>
    <lineage>
        <taxon>Bacteria</taxon>
        <taxon>Fusobacteriati</taxon>
        <taxon>Fusobacteriota</taxon>
        <taxon>Fusobacteriia</taxon>
        <taxon>Fusobacteriales</taxon>
        <taxon>Leptotrichiaceae</taxon>
        <taxon>Leptotrichia</taxon>
    </lineage>
</organism>
<accession>A0A510JEE3</accession>
<dbReference type="KEGG" id="lhf:JCM16775_0151"/>
<evidence type="ECO:0008006" key="3">
    <source>
        <dbReference type="Google" id="ProtNLM"/>
    </source>
</evidence>
<keyword evidence="2" id="KW-1185">Reference proteome</keyword>
<sequence length="200" mass="23638">MGKREYSAGIVSKGFWFLEFKKFLEFLKDGKNENEIRKMQEEENIFSVPSKDYGKRIFSEINKRIKVLSGEIKELFFESDTGTQKIINLLSIMVTDKLFFEYVYNSYRNELLLGTKEYNPGVVMKFLKEKAEQNEEVAKFSEKTLKRMQGTYGNYLKEAGLLEEKNKEILYGKVYLDYELEKLLRENNMEIYIKALKGEV</sequence>
<gene>
    <name evidence="1" type="ORF">JCM16775_0151</name>
</gene>
<dbReference type="OrthoDB" id="3078533at2"/>
<dbReference type="EMBL" id="AP019823">
    <property type="protein sequence ID" value="BBM37476.1"/>
    <property type="molecule type" value="Genomic_DNA"/>
</dbReference>
<reference evidence="1 2" key="1">
    <citation type="submission" date="2019-07" db="EMBL/GenBank/DDBJ databases">
        <title>Complete Genome Sequence of Leptotrichia hofstadii Strain JCM16775.</title>
        <authorList>
            <person name="Watanabe S."/>
            <person name="Cui L."/>
        </authorList>
    </citation>
    <scope>NUCLEOTIDE SEQUENCE [LARGE SCALE GENOMIC DNA]</scope>
    <source>
        <strain evidence="1 2">JCM16775</strain>
    </source>
</reference>
<dbReference type="AlphaFoldDB" id="A0A510JEE3"/>
<dbReference type="InterPro" id="IPR014948">
    <property type="entry name" value="BrxA"/>
</dbReference>
<dbReference type="Gene3D" id="1.10.3540.10">
    <property type="entry name" value="uncharacterized protein from magnetospirillum magneticum domain"/>
    <property type="match status" value="1"/>
</dbReference>
<name>A0A510JEE3_9FUSO</name>
<proteinExistence type="predicted"/>
<evidence type="ECO:0000313" key="2">
    <source>
        <dbReference type="Proteomes" id="UP000321892"/>
    </source>
</evidence>
<dbReference type="InterPro" id="IPR023137">
    <property type="entry name" value="BrxA_sf"/>
</dbReference>
<dbReference type="Pfam" id="PF08849">
    <property type="entry name" value="BrxA"/>
    <property type="match status" value="1"/>
</dbReference>
<evidence type="ECO:0000313" key="1">
    <source>
        <dbReference type="EMBL" id="BBM37476.1"/>
    </source>
</evidence>
<dbReference type="RefSeq" id="WP_026745401.1">
    <property type="nucleotide sequence ID" value="NZ_AP019823.1"/>
</dbReference>